<evidence type="ECO:0000313" key="1">
    <source>
        <dbReference type="EMBL" id="OGY96663.1"/>
    </source>
</evidence>
<evidence type="ECO:0000313" key="2">
    <source>
        <dbReference type="Proteomes" id="UP000176648"/>
    </source>
</evidence>
<gene>
    <name evidence="1" type="ORF">A2122_00545</name>
</gene>
<accession>A0A1G2C5H7</accession>
<sequence>MKPIGKGLIPSLERNTALVEREALLVFKVGPSAVRECLRSLESCPRLSVIGVLGPPPSGMLVDGLQEMVLCEVGVNRTRPYRKSEKPQGTWKPGEEHECFPIRHKVAGLSEAQHREVAPHIFGALQKMVDAQVSTYERGLKSPYLVKGRKGIFSARRDEMYERDVFRPAPLSLRFSVSWEDKFLIRDIFWADIFWAEIYGNEDLEGRLIRFARWISSILAPHQGGWEGELAHLPHVWNIQESIEKSKFLKHVLVEMLVRHLPGGEKSPFFEELGKMIGWDFKETREHRMASLVLPDPERRLGKSQIRVVRMARDYLVFELFASMQPKPLS</sequence>
<protein>
    <submittedName>
        <fullName evidence="1">Uncharacterized protein</fullName>
    </submittedName>
</protein>
<reference evidence="1 2" key="1">
    <citation type="journal article" date="2016" name="Nat. Commun.">
        <title>Thousands of microbial genomes shed light on interconnected biogeochemical processes in an aquifer system.</title>
        <authorList>
            <person name="Anantharaman K."/>
            <person name="Brown C.T."/>
            <person name="Hug L.A."/>
            <person name="Sharon I."/>
            <person name="Castelle C.J."/>
            <person name="Probst A.J."/>
            <person name="Thomas B.C."/>
            <person name="Singh A."/>
            <person name="Wilkins M.J."/>
            <person name="Karaoz U."/>
            <person name="Brodie E.L."/>
            <person name="Williams K.H."/>
            <person name="Hubbard S.S."/>
            <person name="Banfield J.F."/>
        </authorList>
    </citation>
    <scope>NUCLEOTIDE SEQUENCE [LARGE SCALE GENOMIC DNA]</scope>
</reference>
<name>A0A1G2C5H7_9BACT</name>
<comment type="caution">
    <text evidence="1">The sequence shown here is derived from an EMBL/GenBank/DDBJ whole genome shotgun (WGS) entry which is preliminary data.</text>
</comment>
<organism evidence="1 2">
    <name type="scientific">Candidatus Liptonbacteria bacterium GWB1_49_6</name>
    <dbReference type="NCBI Taxonomy" id="1798644"/>
    <lineage>
        <taxon>Bacteria</taxon>
        <taxon>Candidatus Liptoniibacteriota</taxon>
    </lineage>
</organism>
<dbReference type="EMBL" id="MHKU01000026">
    <property type="protein sequence ID" value="OGY96663.1"/>
    <property type="molecule type" value="Genomic_DNA"/>
</dbReference>
<proteinExistence type="predicted"/>
<dbReference type="AlphaFoldDB" id="A0A1G2C5H7"/>
<dbReference type="Proteomes" id="UP000176648">
    <property type="component" value="Unassembled WGS sequence"/>
</dbReference>